<protein>
    <submittedName>
        <fullName evidence="4">Glycosyltransferase</fullName>
    </submittedName>
</protein>
<dbReference type="SUPFAM" id="SSF53756">
    <property type="entry name" value="UDP-Glycosyltransferase/glycogen phosphorylase"/>
    <property type="match status" value="1"/>
</dbReference>
<evidence type="ECO:0000259" key="3">
    <source>
        <dbReference type="Pfam" id="PF06722"/>
    </source>
</evidence>
<dbReference type="RefSeq" id="WP_344995568.1">
    <property type="nucleotide sequence ID" value="NZ_BAABFR010000031.1"/>
</dbReference>
<proteinExistence type="predicted"/>
<feature type="domain" description="Erythromycin biosynthesis protein CIII-like C-terminal" evidence="3">
    <location>
        <begin position="287"/>
        <end position="377"/>
    </location>
</feature>
<dbReference type="Proteomes" id="UP001500635">
    <property type="component" value="Unassembled WGS sequence"/>
</dbReference>
<evidence type="ECO:0000256" key="1">
    <source>
        <dbReference type="ARBA" id="ARBA00022679"/>
    </source>
</evidence>
<keyword evidence="1" id="KW-0808">Transferase</keyword>
<dbReference type="Pfam" id="PF06722">
    <property type="entry name" value="EryCIII-like_C"/>
    <property type="match status" value="1"/>
</dbReference>
<dbReference type="PANTHER" id="PTHR21015">
    <property type="entry name" value="UDP-N-ACETYLGLUCOSAMINE--N-ACETYLMURAMYL-(PENTAPEPTIDE) PYROPHOSPHORYL-UNDECAPRENOL N-ACETYLGLUCOSAMINE TRANSFERASE 1"/>
    <property type="match status" value="1"/>
</dbReference>
<dbReference type="Gene3D" id="3.40.50.2000">
    <property type="entry name" value="Glycogen Phosphorylase B"/>
    <property type="match status" value="2"/>
</dbReference>
<evidence type="ECO:0000256" key="2">
    <source>
        <dbReference type="SAM" id="MobiDB-lite"/>
    </source>
</evidence>
<dbReference type="InterPro" id="IPR010610">
    <property type="entry name" value="EryCIII-like_C"/>
</dbReference>
<evidence type="ECO:0000313" key="4">
    <source>
        <dbReference type="EMBL" id="GAA4393117.1"/>
    </source>
</evidence>
<keyword evidence="5" id="KW-1185">Reference proteome</keyword>
<organism evidence="4 5">
    <name type="scientific">Tsukamurella soli</name>
    <dbReference type="NCBI Taxonomy" id="644556"/>
    <lineage>
        <taxon>Bacteria</taxon>
        <taxon>Bacillati</taxon>
        <taxon>Actinomycetota</taxon>
        <taxon>Actinomycetes</taxon>
        <taxon>Mycobacteriales</taxon>
        <taxon>Tsukamurellaceae</taxon>
        <taxon>Tsukamurella</taxon>
    </lineage>
</organism>
<reference evidence="5" key="1">
    <citation type="journal article" date="2019" name="Int. J. Syst. Evol. Microbiol.">
        <title>The Global Catalogue of Microorganisms (GCM) 10K type strain sequencing project: providing services to taxonomists for standard genome sequencing and annotation.</title>
        <authorList>
            <consortium name="The Broad Institute Genomics Platform"/>
            <consortium name="The Broad Institute Genome Sequencing Center for Infectious Disease"/>
            <person name="Wu L."/>
            <person name="Ma J."/>
        </authorList>
    </citation>
    <scope>NUCLEOTIDE SEQUENCE [LARGE SCALE GENOMIC DNA]</scope>
    <source>
        <strain evidence="5">JCM 17688</strain>
    </source>
</reference>
<gene>
    <name evidence="4" type="ORF">GCM10023147_23570</name>
</gene>
<evidence type="ECO:0000313" key="5">
    <source>
        <dbReference type="Proteomes" id="UP001500635"/>
    </source>
</evidence>
<accession>A0ABP8JMG5</accession>
<feature type="region of interest" description="Disordered" evidence="2">
    <location>
        <begin position="38"/>
        <end position="68"/>
    </location>
</feature>
<sequence length="385" mass="38596">MRVAIVAGPEAGHALPALALATALAAAGDTPVVFTGERWGATGTERGIDTRGLPGLSPRPGDDDGDAGQKIHARAAHIAALLHPELSSLAPDLVVSDIITAGGGMAAERLGIPWVELSPHPLYLPSRGLPPIGSGLPPGEGVGGRLRDAILRALTARHIRAGARQRGAARASIGLPSTDPGPRARIVATIPALEVARPDWPARTHLVGPLTLEPTAAHCPVPEGAGPLVMVAPSTAATGTAGLAELVVAGLTPAAFGGAVRVAISALHPTGFDEPWVASGFGRQDLLVQQADVVVCGGGHGLLTKALTAGRPVVVVPGGGDQWELANRVARAGLGVLVRPATPDGIAAAVRRVLGDPGFAERARAAAEAADAVADPVAVCRSALA</sequence>
<comment type="caution">
    <text evidence="4">The sequence shown here is derived from an EMBL/GenBank/DDBJ whole genome shotgun (WGS) entry which is preliminary data.</text>
</comment>
<dbReference type="EMBL" id="BAABFR010000031">
    <property type="protein sequence ID" value="GAA4393117.1"/>
    <property type="molecule type" value="Genomic_DNA"/>
</dbReference>
<name>A0ABP8JMG5_9ACTN</name>
<dbReference type="PANTHER" id="PTHR21015:SF22">
    <property type="entry name" value="GLYCOSYLTRANSFERASE"/>
    <property type="match status" value="1"/>
</dbReference>